<dbReference type="RefSeq" id="WP_212693020.1">
    <property type="nucleotide sequence ID" value="NZ_CP058561.1"/>
</dbReference>
<dbReference type="Proteomes" id="UP000677305">
    <property type="component" value="Chromosome"/>
</dbReference>
<dbReference type="AlphaFoldDB" id="A0A8J8M9I5"/>
<name>A0A8J8M9I5_9FIRM</name>
<reference evidence="1 2" key="1">
    <citation type="submission" date="2020-07" db="EMBL/GenBank/DDBJ databases">
        <title>Vallitalea guaymasensis genome.</title>
        <authorList>
            <person name="Postec A."/>
        </authorList>
    </citation>
    <scope>NUCLEOTIDE SEQUENCE [LARGE SCALE GENOMIC DNA]</scope>
    <source>
        <strain evidence="1 2">Ra1766G1</strain>
    </source>
</reference>
<dbReference type="KEGG" id="vgu:HYG85_07760"/>
<evidence type="ECO:0000313" key="1">
    <source>
        <dbReference type="EMBL" id="QUH28814.1"/>
    </source>
</evidence>
<keyword evidence="2" id="KW-1185">Reference proteome</keyword>
<gene>
    <name evidence="1" type="ORF">HYG85_07760</name>
</gene>
<sequence>MQLNKTENMAFGISKILKKKFGDRISPTQIYDVVDDNSHRAFKMKFIAYDYFVILFNYEIDIIGCLIEQGKENYIPLVKGKNCYSNLELE</sequence>
<protein>
    <submittedName>
        <fullName evidence="1">Uncharacterized protein</fullName>
    </submittedName>
</protein>
<organism evidence="1 2">
    <name type="scientific">Vallitalea guaymasensis</name>
    <dbReference type="NCBI Taxonomy" id="1185412"/>
    <lineage>
        <taxon>Bacteria</taxon>
        <taxon>Bacillati</taxon>
        <taxon>Bacillota</taxon>
        <taxon>Clostridia</taxon>
        <taxon>Lachnospirales</taxon>
        <taxon>Vallitaleaceae</taxon>
        <taxon>Vallitalea</taxon>
    </lineage>
</organism>
<evidence type="ECO:0000313" key="2">
    <source>
        <dbReference type="Proteomes" id="UP000677305"/>
    </source>
</evidence>
<proteinExistence type="predicted"/>
<dbReference type="EMBL" id="CP058561">
    <property type="protein sequence ID" value="QUH28814.1"/>
    <property type="molecule type" value="Genomic_DNA"/>
</dbReference>
<accession>A0A8J8M9I5</accession>